<accession>A0AAD9T1J6</accession>
<organism evidence="2 3">
    <name type="scientific">Diplocarpon rosae</name>
    <dbReference type="NCBI Taxonomy" id="946125"/>
    <lineage>
        <taxon>Eukaryota</taxon>
        <taxon>Fungi</taxon>
        <taxon>Dikarya</taxon>
        <taxon>Ascomycota</taxon>
        <taxon>Pezizomycotina</taxon>
        <taxon>Leotiomycetes</taxon>
        <taxon>Helotiales</taxon>
        <taxon>Drepanopezizaceae</taxon>
        <taxon>Diplocarpon</taxon>
    </lineage>
</organism>
<dbReference type="InterPro" id="IPR002925">
    <property type="entry name" value="Dienelactn_hydro"/>
</dbReference>
<reference evidence="2" key="1">
    <citation type="submission" date="2023-06" db="EMBL/GenBank/DDBJ databases">
        <title>Draft genome of Marssonina rosae.</title>
        <authorList>
            <person name="Cheng Q."/>
        </authorList>
    </citation>
    <scope>NUCLEOTIDE SEQUENCE</scope>
    <source>
        <strain evidence="2">R4</strain>
    </source>
</reference>
<dbReference type="GO" id="GO:0016787">
    <property type="term" value="F:hydrolase activity"/>
    <property type="evidence" value="ECO:0007669"/>
    <property type="project" value="InterPro"/>
</dbReference>
<dbReference type="Pfam" id="PF01738">
    <property type="entry name" value="DLH"/>
    <property type="match status" value="1"/>
</dbReference>
<comment type="caution">
    <text evidence="2">The sequence shown here is derived from an EMBL/GenBank/DDBJ whole genome shotgun (WGS) entry which is preliminary data.</text>
</comment>
<proteinExistence type="predicted"/>
<gene>
    <name evidence="2" type="ORF">QTJ16_003099</name>
</gene>
<sequence length="283" mass="30335">MSCADCFKGAIHDGNPTGTEKLIHGVATYVASPTENTSSSTIIFITDAFGFNLVNSKILADTYASKTGFRVLVPDIIPGGGVPLSSLALIEVATSPVAWYDVLGQIRRVVTVLKMMSIFIPFAIRTKKVFPSILDYARAVKRDLPAGGKLGAAGFCWGGMHTTKLAEEPAVDGGKEALINAHFTAHPSGLKPPQFIESFGKFQVPLSIAIGDKDFVLSKEKVEIIEAGFRQEYGDGAESEYEVKVYEGCGHGFAVRADPKKLVENDAAGSAAEQAVAWFRKFL</sequence>
<dbReference type="Gene3D" id="3.40.50.1820">
    <property type="entry name" value="alpha/beta hydrolase"/>
    <property type="match status" value="1"/>
</dbReference>
<evidence type="ECO:0000313" key="2">
    <source>
        <dbReference type="EMBL" id="KAK2627133.1"/>
    </source>
</evidence>
<keyword evidence="3" id="KW-1185">Reference proteome</keyword>
<dbReference type="Proteomes" id="UP001285354">
    <property type="component" value="Unassembled WGS sequence"/>
</dbReference>
<evidence type="ECO:0000259" key="1">
    <source>
        <dbReference type="Pfam" id="PF01738"/>
    </source>
</evidence>
<protein>
    <recommendedName>
        <fullName evidence="1">Dienelactone hydrolase domain-containing protein</fullName>
    </recommendedName>
</protein>
<feature type="domain" description="Dienelactone hydrolase" evidence="1">
    <location>
        <begin position="27"/>
        <end position="282"/>
    </location>
</feature>
<dbReference type="PANTHER" id="PTHR17630:SF105">
    <property type="entry name" value="DIENELACTONE HYDROLASE FAMILY PROTEIN (AFU_ORTHOLOGUE AFUA_4G08790)"/>
    <property type="match status" value="1"/>
</dbReference>
<name>A0AAD9T1J6_9HELO</name>
<dbReference type="EMBL" id="JAUBYV010000004">
    <property type="protein sequence ID" value="KAK2627133.1"/>
    <property type="molecule type" value="Genomic_DNA"/>
</dbReference>
<dbReference type="PANTHER" id="PTHR17630">
    <property type="entry name" value="DIENELACTONE HYDROLASE"/>
    <property type="match status" value="1"/>
</dbReference>
<dbReference type="SUPFAM" id="SSF53474">
    <property type="entry name" value="alpha/beta-Hydrolases"/>
    <property type="match status" value="1"/>
</dbReference>
<dbReference type="InterPro" id="IPR029058">
    <property type="entry name" value="AB_hydrolase_fold"/>
</dbReference>
<evidence type="ECO:0000313" key="3">
    <source>
        <dbReference type="Proteomes" id="UP001285354"/>
    </source>
</evidence>
<dbReference type="AlphaFoldDB" id="A0AAD9T1J6"/>